<comment type="caution">
    <text evidence="1">The sequence shown here is derived from an EMBL/GenBank/DDBJ whole genome shotgun (WGS) entry which is preliminary data.</text>
</comment>
<reference evidence="1 2" key="1">
    <citation type="journal article" date="2023" name="Elife">
        <title>Identification of key yeast species and microbe-microbe interactions impacting larval growth of Drosophila in the wild.</title>
        <authorList>
            <person name="Mure A."/>
            <person name="Sugiura Y."/>
            <person name="Maeda R."/>
            <person name="Honda K."/>
            <person name="Sakurai N."/>
            <person name="Takahashi Y."/>
            <person name="Watada M."/>
            <person name="Katoh T."/>
            <person name="Gotoh A."/>
            <person name="Gotoh Y."/>
            <person name="Taniguchi I."/>
            <person name="Nakamura K."/>
            <person name="Hayashi T."/>
            <person name="Katayama T."/>
            <person name="Uemura T."/>
            <person name="Hattori Y."/>
        </authorList>
    </citation>
    <scope>NUCLEOTIDE SEQUENCE [LARGE SCALE GENOMIC DNA]</scope>
    <source>
        <strain evidence="1 2">SC-9</strain>
    </source>
</reference>
<keyword evidence="2" id="KW-1185">Reference proteome</keyword>
<dbReference type="InterPro" id="IPR016024">
    <property type="entry name" value="ARM-type_fold"/>
</dbReference>
<protein>
    <submittedName>
        <fullName evidence="1">Uncharacterized protein</fullName>
    </submittedName>
</protein>
<organism evidence="1 2">
    <name type="scientific">Saccharomycopsis crataegensis</name>
    <dbReference type="NCBI Taxonomy" id="43959"/>
    <lineage>
        <taxon>Eukaryota</taxon>
        <taxon>Fungi</taxon>
        <taxon>Dikarya</taxon>
        <taxon>Ascomycota</taxon>
        <taxon>Saccharomycotina</taxon>
        <taxon>Saccharomycetes</taxon>
        <taxon>Saccharomycopsidaceae</taxon>
        <taxon>Saccharomycopsis</taxon>
    </lineage>
</organism>
<dbReference type="Gene3D" id="1.25.10.10">
    <property type="entry name" value="Leucine-rich Repeat Variant"/>
    <property type="match status" value="2"/>
</dbReference>
<gene>
    <name evidence="1" type="ORF">DASC09_002110</name>
</gene>
<accession>A0AAV5QDR4</accession>
<dbReference type="SUPFAM" id="SSF48371">
    <property type="entry name" value="ARM repeat"/>
    <property type="match status" value="1"/>
</dbReference>
<dbReference type="Proteomes" id="UP001360560">
    <property type="component" value="Unassembled WGS sequence"/>
</dbReference>
<sequence length="499" mass="55849">MDYDSATIIKNCKVTIDILNIDDGKIEIQEAIGALIFYLQDGQVPSATKLSLEAITSTISVRKNLISKYIDSNILNFLSTQLSSGDDEVKRLVCVLLRLIIKEEDDTVNRYKHLSHICASSIPDLLIASSGSDNSYVQFHALFAISNLINHSSPQYVRSLISNPSIFRVMGNILDSKTGKNTFDELDTIVIVKVLTIISLLLKAPENSDAFGIVKDMGLLFKIFGLLTIDNPIILEYTIAVFINITCYADTSIKEELINFGILLSIATAIQRFSYSTNSSNLNILLNCAKVLSNLTNFPIAEVKNPENVNSMDVLFNNREIIVNSFELVKTRDYNIQLCALKTLVNLLNLSSTANIVKDFKDYNILPEIKKIYSRMLKDNSTDEREFMYSHSSMKDDIKNQVLNILGLLCLYDDALINMKSEIVNEGFIALLIDELKEQQVSNESKLTLKVLECLFCLSSNNFSAQQEISIHKEKVLEICNDAPPSSVSRVQELVCGIF</sequence>
<dbReference type="GeneID" id="90070865"/>
<dbReference type="InterPro" id="IPR011989">
    <property type="entry name" value="ARM-like"/>
</dbReference>
<dbReference type="RefSeq" id="XP_064849886.1">
    <property type="nucleotide sequence ID" value="XM_064993814.1"/>
</dbReference>
<evidence type="ECO:0000313" key="1">
    <source>
        <dbReference type="EMBL" id="GMM32886.1"/>
    </source>
</evidence>
<name>A0AAV5QDR4_9ASCO</name>
<proteinExistence type="predicted"/>
<dbReference type="AlphaFoldDB" id="A0AAV5QDR4"/>
<evidence type="ECO:0000313" key="2">
    <source>
        <dbReference type="Proteomes" id="UP001360560"/>
    </source>
</evidence>
<dbReference type="EMBL" id="BTFZ01000001">
    <property type="protein sequence ID" value="GMM32886.1"/>
    <property type="molecule type" value="Genomic_DNA"/>
</dbReference>